<organism evidence="2 3">
    <name type="scientific">Polyporus arcularius HHB13444</name>
    <dbReference type="NCBI Taxonomy" id="1314778"/>
    <lineage>
        <taxon>Eukaryota</taxon>
        <taxon>Fungi</taxon>
        <taxon>Dikarya</taxon>
        <taxon>Basidiomycota</taxon>
        <taxon>Agaricomycotina</taxon>
        <taxon>Agaricomycetes</taxon>
        <taxon>Polyporales</taxon>
        <taxon>Polyporaceae</taxon>
        <taxon>Polyporus</taxon>
    </lineage>
</organism>
<feature type="region of interest" description="Disordered" evidence="1">
    <location>
        <begin position="1"/>
        <end position="21"/>
    </location>
</feature>
<protein>
    <submittedName>
        <fullName evidence="2">Uncharacterized protein</fullName>
    </submittedName>
</protein>
<dbReference type="Proteomes" id="UP000308197">
    <property type="component" value="Unassembled WGS sequence"/>
</dbReference>
<evidence type="ECO:0000313" key="2">
    <source>
        <dbReference type="EMBL" id="TFK82327.1"/>
    </source>
</evidence>
<dbReference type="InParanoid" id="A0A5C3P0I3"/>
<dbReference type="EMBL" id="ML211497">
    <property type="protein sequence ID" value="TFK82327.1"/>
    <property type="molecule type" value="Genomic_DNA"/>
</dbReference>
<proteinExistence type="predicted"/>
<gene>
    <name evidence="2" type="ORF">K466DRAFT_304708</name>
</gene>
<reference evidence="2 3" key="1">
    <citation type="journal article" date="2019" name="Nat. Ecol. Evol.">
        <title>Megaphylogeny resolves global patterns of mushroom evolution.</title>
        <authorList>
            <person name="Varga T."/>
            <person name="Krizsan K."/>
            <person name="Foldi C."/>
            <person name="Dima B."/>
            <person name="Sanchez-Garcia M."/>
            <person name="Sanchez-Ramirez S."/>
            <person name="Szollosi G.J."/>
            <person name="Szarkandi J.G."/>
            <person name="Papp V."/>
            <person name="Albert L."/>
            <person name="Andreopoulos W."/>
            <person name="Angelini C."/>
            <person name="Antonin V."/>
            <person name="Barry K.W."/>
            <person name="Bougher N.L."/>
            <person name="Buchanan P."/>
            <person name="Buyck B."/>
            <person name="Bense V."/>
            <person name="Catcheside P."/>
            <person name="Chovatia M."/>
            <person name="Cooper J."/>
            <person name="Damon W."/>
            <person name="Desjardin D."/>
            <person name="Finy P."/>
            <person name="Geml J."/>
            <person name="Haridas S."/>
            <person name="Hughes K."/>
            <person name="Justo A."/>
            <person name="Karasinski D."/>
            <person name="Kautmanova I."/>
            <person name="Kiss B."/>
            <person name="Kocsube S."/>
            <person name="Kotiranta H."/>
            <person name="LaButti K.M."/>
            <person name="Lechner B.E."/>
            <person name="Liimatainen K."/>
            <person name="Lipzen A."/>
            <person name="Lukacs Z."/>
            <person name="Mihaltcheva S."/>
            <person name="Morgado L.N."/>
            <person name="Niskanen T."/>
            <person name="Noordeloos M.E."/>
            <person name="Ohm R.A."/>
            <person name="Ortiz-Santana B."/>
            <person name="Ovrebo C."/>
            <person name="Racz N."/>
            <person name="Riley R."/>
            <person name="Savchenko A."/>
            <person name="Shiryaev A."/>
            <person name="Soop K."/>
            <person name="Spirin V."/>
            <person name="Szebenyi C."/>
            <person name="Tomsovsky M."/>
            <person name="Tulloss R.E."/>
            <person name="Uehling J."/>
            <person name="Grigoriev I.V."/>
            <person name="Vagvolgyi C."/>
            <person name="Papp T."/>
            <person name="Martin F.M."/>
            <person name="Miettinen O."/>
            <person name="Hibbett D.S."/>
            <person name="Nagy L.G."/>
        </authorList>
    </citation>
    <scope>NUCLEOTIDE SEQUENCE [LARGE SCALE GENOMIC DNA]</scope>
    <source>
        <strain evidence="2 3">HHB13444</strain>
    </source>
</reference>
<feature type="region of interest" description="Disordered" evidence="1">
    <location>
        <begin position="96"/>
        <end position="115"/>
    </location>
</feature>
<keyword evidence="3" id="KW-1185">Reference proteome</keyword>
<sequence>MSDSCTIGPTDTFAAHPLPQTNTSAGLSNSPLLYTAQLYWASLVKGVVATSWDLRSTHWLPLAGHILRGPGYTSSFVGALCWNAGPCNASARTRRLGREPAEPVTDAAEVEPLGGRARSRRDYPCAALHQWSGDG</sequence>
<name>A0A5C3P0I3_9APHY</name>
<dbReference type="AlphaFoldDB" id="A0A5C3P0I3"/>
<evidence type="ECO:0000256" key="1">
    <source>
        <dbReference type="SAM" id="MobiDB-lite"/>
    </source>
</evidence>
<evidence type="ECO:0000313" key="3">
    <source>
        <dbReference type="Proteomes" id="UP000308197"/>
    </source>
</evidence>
<accession>A0A5C3P0I3</accession>